<dbReference type="CDD" id="cd11386">
    <property type="entry name" value="MCP_signal"/>
    <property type="match status" value="1"/>
</dbReference>
<organism evidence="8 9">
    <name type="scientific">Vibrio anguillarum</name>
    <name type="common">Listonella anguillarum</name>
    <dbReference type="NCBI Taxonomy" id="55601"/>
    <lineage>
        <taxon>Bacteria</taxon>
        <taxon>Pseudomonadati</taxon>
        <taxon>Pseudomonadota</taxon>
        <taxon>Gammaproteobacteria</taxon>
        <taxon>Vibrionales</taxon>
        <taxon>Vibrionaceae</taxon>
        <taxon>Vibrio</taxon>
    </lineage>
</organism>
<dbReference type="GO" id="GO:0006935">
    <property type="term" value="P:chemotaxis"/>
    <property type="evidence" value="ECO:0007669"/>
    <property type="project" value="UniProtKB-ARBA"/>
</dbReference>
<dbReference type="EMBL" id="JAHGUI010000056">
    <property type="protein sequence ID" value="MBT2919662.1"/>
    <property type="molecule type" value="Genomic_DNA"/>
</dbReference>
<dbReference type="Proteomes" id="UP000078309">
    <property type="component" value="Unassembled WGS sequence"/>
</dbReference>
<dbReference type="RefSeq" id="WP_064624023.1">
    <property type="nucleotide sequence ID" value="NZ_CP022101.1"/>
</dbReference>
<keyword evidence="5" id="KW-1133">Transmembrane helix</keyword>
<dbReference type="InterPro" id="IPR032255">
    <property type="entry name" value="HBM"/>
</dbReference>
<evidence type="ECO:0000313" key="9">
    <source>
        <dbReference type="Proteomes" id="UP000078309"/>
    </source>
</evidence>
<comment type="subcellular location">
    <subcellularLocation>
        <location evidence="1">Membrane</location>
    </subcellularLocation>
</comment>
<evidence type="ECO:0000259" key="7">
    <source>
        <dbReference type="PROSITE" id="PS51753"/>
    </source>
</evidence>
<dbReference type="Pfam" id="PF16591">
    <property type="entry name" value="HBM"/>
    <property type="match status" value="1"/>
</dbReference>
<evidence type="ECO:0000256" key="4">
    <source>
        <dbReference type="PROSITE-ProRule" id="PRU00284"/>
    </source>
</evidence>
<feature type="domain" description="HBM" evidence="7">
    <location>
        <begin position="45"/>
        <end position="286"/>
    </location>
</feature>
<dbReference type="PROSITE" id="PS51753">
    <property type="entry name" value="HBM"/>
    <property type="match status" value="1"/>
</dbReference>
<feature type="transmembrane region" description="Helical" evidence="5">
    <location>
        <begin position="12"/>
        <end position="33"/>
    </location>
</feature>
<feature type="transmembrane region" description="Helical" evidence="5">
    <location>
        <begin position="297"/>
        <end position="318"/>
    </location>
</feature>
<accession>A0ABD4QWN4</accession>
<name>A0ABD4QWN4_VIBAN</name>
<evidence type="ECO:0000256" key="3">
    <source>
        <dbReference type="ARBA" id="ARBA00029447"/>
    </source>
</evidence>
<dbReference type="InterPro" id="IPR004089">
    <property type="entry name" value="MCPsignal_dom"/>
</dbReference>
<proteinExistence type="inferred from homology"/>
<dbReference type="SUPFAM" id="SSF58104">
    <property type="entry name" value="Methyl-accepting chemotaxis protein (MCP) signaling domain"/>
    <property type="match status" value="1"/>
</dbReference>
<reference evidence="8 9" key="1">
    <citation type="journal article" date="2017" name="J. Fish Dis.">
        <title>Comparative assessment of Vibrio virulence in marine fish larvae.</title>
        <authorList>
            <person name="Ronneseth A."/>
            <person name="Castillo D."/>
            <person name="D'Alvise P."/>
            <person name="Tonnesen O."/>
            <person name="Haugland G."/>
            <person name="Grotkjaer T."/>
            <person name="Engell-Sorensen K."/>
            <person name="Norremark L."/>
            <person name="Bergh O."/>
            <person name="Wergeland H.I."/>
            <person name="Gram L."/>
        </authorList>
    </citation>
    <scope>NUCLEOTIDE SEQUENCE [LARGE SCALE GENOMIC DNA]</scope>
    <source>
        <strain evidence="8 9">90-11-286</strain>
    </source>
</reference>
<dbReference type="PANTHER" id="PTHR32089:SF112">
    <property type="entry name" value="LYSOZYME-LIKE PROTEIN-RELATED"/>
    <property type="match status" value="1"/>
</dbReference>
<dbReference type="PANTHER" id="PTHR32089">
    <property type="entry name" value="METHYL-ACCEPTING CHEMOTAXIS PROTEIN MCPB"/>
    <property type="match status" value="1"/>
</dbReference>
<dbReference type="SMART" id="SM00283">
    <property type="entry name" value="MA"/>
    <property type="match status" value="1"/>
</dbReference>
<dbReference type="Pfam" id="PF00015">
    <property type="entry name" value="MCPsignal"/>
    <property type="match status" value="1"/>
</dbReference>
<comment type="caution">
    <text evidence="8">The sequence shown here is derived from an EMBL/GenBank/DDBJ whole genome shotgun (WGS) entry which is preliminary data.</text>
</comment>
<evidence type="ECO:0000259" key="6">
    <source>
        <dbReference type="PROSITE" id="PS50111"/>
    </source>
</evidence>
<evidence type="ECO:0000256" key="2">
    <source>
        <dbReference type="ARBA" id="ARBA00023224"/>
    </source>
</evidence>
<dbReference type="GO" id="GO:0016020">
    <property type="term" value="C:membrane"/>
    <property type="evidence" value="ECO:0007669"/>
    <property type="project" value="UniProtKB-SubCell"/>
</dbReference>
<keyword evidence="5" id="KW-0812">Transmembrane</keyword>
<evidence type="ECO:0000313" key="8">
    <source>
        <dbReference type="EMBL" id="MBT2919662.1"/>
    </source>
</evidence>
<sequence length="632" mass="69206">MFSRLKLSVQLYISFGVILLLLSVISLTSLAGFNQMQAGFVDYRGLARDTNLAGRVQANILTMRLAVLNYINTQSDNSITQYEDRKSQIVDFLQEAEKEIQTPQRAALVQSIISEVDDYQHGFEQVVQLFGKRNQIVKEKLEPNGLTMRQALSDIIVSAYNDNDAEASFFAAQLQEHLLLARLYVTKYLVTNSQEDAQRARQKLSDEIPVFLKKLDNSLQNSVRRALLMKVTDSHSQYLEAFNSVDSTIKERNDLINNTLNVIGAKVAGDIEKVKLSVKNDQDVLGPKVQTDTENNLTIIIVTSLIAFILGATVSVFMPKMIIRPIGGEPREMMQLAEQIANGDLTHQFDSKVQSGSVYASLRDMSTNLKALISQILESSQVLASTAEETSVASEQTTAAVANQQTDTEMVATAINQMTSTVNNVAHNTENAALISKEAHDKTEEGITMLNNSMASIDTLVNNVTSTAHDMDALVQSTDQIDQVLTVIQTITEQTNLLALNAAIEAARAGENGRGFAVVADEVRQLAQKTQDSAADIQDIVSTVQGAAKTSVSKMQKSVEQAESTSSVSRRTVEAFEEINIAMAKIDDMMAQISTASEEQAQVSEDINKRILHISEVSIETSASSQQLLAAS</sequence>
<dbReference type="SMART" id="SM01358">
    <property type="entry name" value="HBM"/>
    <property type="match status" value="1"/>
</dbReference>
<comment type="similarity">
    <text evidence="3">Belongs to the methyl-accepting chemotaxis (MCP) protein family.</text>
</comment>
<evidence type="ECO:0000256" key="5">
    <source>
        <dbReference type="SAM" id="Phobius"/>
    </source>
</evidence>
<dbReference type="PROSITE" id="PS50111">
    <property type="entry name" value="CHEMOTAXIS_TRANSDUC_2"/>
    <property type="match status" value="1"/>
</dbReference>
<keyword evidence="2 4" id="KW-0807">Transducer</keyword>
<keyword evidence="5" id="KW-0472">Membrane</keyword>
<dbReference type="AlphaFoldDB" id="A0ABD4QWN4"/>
<evidence type="ECO:0000256" key="1">
    <source>
        <dbReference type="ARBA" id="ARBA00004370"/>
    </source>
</evidence>
<dbReference type="GO" id="GO:0007165">
    <property type="term" value="P:signal transduction"/>
    <property type="evidence" value="ECO:0007669"/>
    <property type="project" value="UniProtKB-KW"/>
</dbReference>
<feature type="domain" description="Methyl-accepting transducer" evidence="6">
    <location>
        <begin position="379"/>
        <end position="615"/>
    </location>
</feature>
<gene>
    <name evidence="8" type="ORF">PL14_13355</name>
</gene>
<dbReference type="FunFam" id="1.10.287.950:FF:000001">
    <property type="entry name" value="Methyl-accepting chemotaxis sensory transducer"/>
    <property type="match status" value="1"/>
</dbReference>
<dbReference type="Gene3D" id="1.10.287.950">
    <property type="entry name" value="Methyl-accepting chemotaxis protein"/>
    <property type="match status" value="1"/>
</dbReference>
<protein>
    <submittedName>
        <fullName evidence="8">MCP four helix bundle domain-containing protein</fullName>
    </submittedName>
</protein>